<dbReference type="SUPFAM" id="SSF140931">
    <property type="entry name" value="Fic-like"/>
    <property type="match status" value="1"/>
</dbReference>
<dbReference type="InterPro" id="IPR036597">
    <property type="entry name" value="Fido-like_dom_sf"/>
</dbReference>
<dbReference type="PANTHER" id="PTHR39426:SF1">
    <property type="entry name" value="HOMOLOGY TO DEATH-ON-CURING PROTEIN OF PHAGE P1"/>
    <property type="match status" value="1"/>
</dbReference>
<dbReference type="InterPro" id="IPR053737">
    <property type="entry name" value="Type_II_TA_Toxin"/>
</dbReference>
<evidence type="ECO:0000313" key="3">
    <source>
        <dbReference type="Proteomes" id="UP000319732"/>
    </source>
</evidence>
<dbReference type="AlphaFoldDB" id="A0A545U422"/>
<dbReference type="Pfam" id="PF02661">
    <property type="entry name" value="Fic"/>
    <property type="match status" value="1"/>
</dbReference>
<dbReference type="InterPro" id="IPR006440">
    <property type="entry name" value="Doc"/>
</dbReference>
<dbReference type="InterPro" id="IPR003812">
    <property type="entry name" value="Fido"/>
</dbReference>
<dbReference type="PANTHER" id="PTHR39426">
    <property type="entry name" value="HOMOLOGY TO DEATH-ON-CURING PROTEIN OF PHAGE P1"/>
    <property type="match status" value="1"/>
</dbReference>
<protein>
    <submittedName>
        <fullName evidence="2">Type II toxin-antitoxin system death-on-curing family toxin</fullName>
    </submittedName>
</protein>
<evidence type="ECO:0000313" key="2">
    <source>
        <dbReference type="EMBL" id="TQV84241.1"/>
    </source>
</evidence>
<dbReference type="GO" id="GO:0016301">
    <property type="term" value="F:kinase activity"/>
    <property type="evidence" value="ECO:0007669"/>
    <property type="project" value="InterPro"/>
</dbReference>
<name>A0A545U422_9GAMM</name>
<reference evidence="2 3" key="1">
    <citation type="submission" date="2019-06" db="EMBL/GenBank/DDBJ databases">
        <title>Whole genome sequence for Cellvibrionaceae sp. R142.</title>
        <authorList>
            <person name="Wang G."/>
        </authorList>
    </citation>
    <scope>NUCLEOTIDE SEQUENCE [LARGE SCALE GENOMIC DNA]</scope>
    <source>
        <strain evidence="2 3">R142</strain>
    </source>
</reference>
<dbReference type="PIRSF" id="PIRSF018297">
    <property type="entry name" value="Doc"/>
    <property type="match status" value="1"/>
</dbReference>
<dbReference type="NCBIfam" id="TIGR01550">
    <property type="entry name" value="DOC_P1"/>
    <property type="match status" value="1"/>
</dbReference>
<gene>
    <name evidence="2" type="ORF">FKG94_06175</name>
</gene>
<proteinExistence type="predicted"/>
<dbReference type="OrthoDB" id="9802752at2"/>
<evidence type="ECO:0000259" key="1">
    <source>
        <dbReference type="PROSITE" id="PS51459"/>
    </source>
</evidence>
<sequence>MTLRYLTAADVIDIHEEVINPHELQGLAKDKSIEAVVARIENRICYGMVADVFELAACYGTYIAVGHVFNDANKRTAFASMDTCLYLNNIELTYETIEAGDMIRRVAQGRLEESALANWLRVIST</sequence>
<keyword evidence="3" id="KW-1185">Reference proteome</keyword>
<organism evidence="2 3">
    <name type="scientific">Exilibacterium tricleocarpae</name>
    <dbReference type="NCBI Taxonomy" id="2591008"/>
    <lineage>
        <taxon>Bacteria</taxon>
        <taxon>Pseudomonadati</taxon>
        <taxon>Pseudomonadota</taxon>
        <taxon>Gammaproteobacteria</taxon>
        <taxon>Cellvibrionales</taxon>
        <taxon>Cellvibrionaceae</taxon>
        <taxon>Exilibacterium</taxon>
    </lineage>
</organism>
<dbReference type="Gene3D" id="1.20.120.1870">
    <property type="entry name" value="Fic/DOC protein, Fido domain"/>
    <property type="match status" value="1"/>
</dbReference>
<feature type="domain" description="Fido" evidence="1">
    <location>
        <begin position="6"/>
        <end position="122"/>
    </location>
</feature>
<comment type="caution">
    <text evidence="2">The sequence shown here is derived from an EMBL/GenBank/DDBJ whole genome shotgun (WGS) entry which is preliminary data.</text>
</comment>
<accession>A0A545U422</accession>
<dbReference type="Proteomes" id="UP000319732">
    <property type="component" value="Unassembled WGS sequence"/>
</dbReference>
<dbReference type="EMBL" id="VHSG01000006">
    <property type="protein sequence ID" value="TQV84241.1"/>
    <property type="molecule type" value="Genomic_DNA"/>
</dbReference>
<dbReference type="PROSITE" id="PS51459">
    <property type="entry name" value="FIDO"/>
    <property type="match status" value="1"/>
</dbReference>